<feature type="compositionally biased region" description="Low complexity" evidence="7">
    <location>
        <begin position="375"/>
        <end position="395"/>
    </location>
</feature>
<reference evidence="8 9" key="1">
    <citation type="submission" date="2019-06" db="EMBL/GenBank/DDBJ databases">
        <authorList>
            <person name="Srinivasan S."/>
        </authorList>
    </citation>
    <scope>NUCLEOTIDE SEQUENCE [LARGE SCALE GENOMIC DNA]</scope>
    <source>
        <strain evidence="8 9">17J68-5</strain>
    </source>
</reference>
<evidence type="ECO:0000313" key="8">
    <source>
        <dbReference type="EMBL" id="QDA59205.1"/>
    </source>
</evidence>
<dbReference type="OrthoDB" id="267579at2"/>
<protein>
    <recommendedName>
        <fullName evidence="10">S1/P1 Nuclease</fullName>
    </recommendedName>
</protein>
<feature type="region of interest" description="Disordered" evidence="7">
    <location>
        <begin position="367"/>
        <end position="422"/>
    </location>
</feature>
<evidence type="ECO:0000256" key="7">
    <source>
        <dbReference type="SAM" id="MobiDB-lite"/>
    </source>
</evidence>
<dbReference type="EMBL" id="CP040896">
    <property type="protein sequence ID" value="QDA59205.1"/>
    <property type="molecule type" value="Genomic_DNA"/>
</dbReference>
<organism evidence="8 9">
    <name type="scientific">Hymenobacter jejuensis</name>
    <dbReference type="NCBI Taxonomy" id="2502781"/>
    <lineage>
        <taxon>Bacteria</taxon>
        <taxon>Pseudomonadati</taxon>
        <taxon>Bacteroidota</taxon>
        <taxon>Cytophagia</taxon>
        <taxon>Cytophagales</taxon>
        <taxon>Hymenobacteraceae</taxon>
        <taxon>Hymenobacter</taxon>
    </lineage>
</organism>
<evidence type="ECO:0000256" key="6">
    <source>
        <dbReference type="ARBA" id="ARBA00023180"/>
    </source>
</evidence>
<keyword evidence="9" id="KW-1185">Reference proteome</keyword>
<dbReference type="CDD" id="cd10981">
    <property type="entry name" value="ZnPC_S1P1"/>
    <property type="match status" value="1"/>
</dbReference>
<dbReference type="AlphaFoldDB" id="A0A5B7ZX65"/>
<evidence type="ECO:0000313" key="9">
    <source>
        <dbReference type="Proteomes" id="UP000305398"/>
    </source>
</evidence>
<dbReference type="Proteomes" id="UP000305398">
    <property type="component" value="Chromosome"/>
</dbReference>
<evidence type="ECO:0000256" key="3">
    <source>
        <dbReference type="ARBA" id="ARBA00022759"/>
    </source>
</evidence>
<dbReference type="SUPFAM" id="SSF48537">
    <property type="entry name" value="Phospholipase C/P1 nuclease"/>
    <property type="match status" value="1"/>
</dbReference>
<evidence type="ECO:0000256" key="2">
    <source>
        <dbReference type="ARBA" id="ARBA00022723"/>
    </source>
</evidence>
<accession>A0A5B7ZX65</accession>
<keyword evidence="2" id="KW-0479">Metal-binding</keyword>
<keyword evidence="5" id="KW-1015">Disulfide bond</keyword>
<dbReference type="GO" id="GO:0016788">
    <property type="term" value="F:hydrolase activity, acting on ester bonds"/>
    <property type="evidence" value="ECO:0007669"/>
    <property type="project" value="InterPro"/>
</dbReference>
<proteinExistence type="predicted"/>
<evidence type="ECO:0000256" key="5">
    <source>
        <dbReference type="ARBA" id="ARBA00023157"/>
    </source>
</evidence>
<dbReference type="InterPro" id="IPR003154">
    <property type="entry name" value="S1/P1nuclease"/>
</dbReference>
<sequence>MLVMKLKLVPNNREIRAPTVTPHFYSMKKLSFTLALVLLLPVLSPGWGFFAHKTIAQLAVYSLPGSMQGFYYRHMGELVKKITAPDERRESDPAEAPKHFIDMDHYGSDPFGAMPKEWDKAVAKYSADTLRKYGTVPWVVTEVKEKLTEAFRQRDTVAIITLSADLGHYVSDAFVPLHTTENYDGQLSNQAGLHSLWESKLPERHIADYKLRSKPGSYLKDPQAAIWQVVQRSYGFLGATFDMEEEVSRKYTPETKYTYSHKYGKTRRAYSDAFADAYHEKVGGMVMNRLQLAPTMVASMWLTAWKDAGSPDLDLLMKKPSKEEKEKLASELKLWKDNQLVPQNQLLAMQKEKTVERPDEIKSAVDMAPAPTEPEPAVAVPAPAAQPAPVAAPAKAKVKAKSDDGIKQKTKVKAAKTDDGWN</sequence>
<name>A0A5B7ZX65_9BACT</name>
<keyword evidence="1" id="KW-0540">Nuclease</keyword>
<dbReference type="KEGG" id="hyj:FHG12_03380"/>
<evidence type="ECO:0000256" key="4">
    <source>
        <dbReference type="ARBA" id="ARBA00022801"/>
    </source>
</evidence>
<keyword evidence="6" id="KW-0325">Glycoprotein</keyword>
<evidence type="ECO:0008006" key="10">
    <source>
        <dbReference type="Google" id="ProtNLM"/>
    </source>
</evidence>
<gene>
    <name evidence="8" type="ORF">FHG12_03380</name>
</gene>
<dbReference type="InterPro" id="IPR008947">
    <property type="entry name" value="PLipase_C/P1_nuclease_dom_sf"/>
</dbReference>
<keyword evidence="4" id="KW-0378">Hydrolase</keyword>
<dbReference type="Gene3D" id="1.10.575.10">
    <property type="entry name" value="P1 Nuclease"/>
    <property type="match status" value="1"/>
</dbReference>
<dbReference type="Pfam" id="PF02265">
    <property type="entry name" value="S1-P1_nuclease"/>
    <property type="match status" value="1"/>
</dbReference>
<keyword evidence="3" id="KW-0255">Endonuclease</keyword>
<evidence type="ECO:0000256" key="1">
    <source>
        <dbReference type="ARBA" id="ARBA00022722"/>
    </source>
</evidence>